<dbReference type="PIRSF" id="PIRSF031032">
    <property type="entry name" value="TMP_97_prd"/>
    <property type="match status" value="1"/>
</dbReference>
<dbReference type="PROSITE" id="PS51751">
    <property type="entry name" value="EXPERA"/>
    <property type="match status" value="1"/>
</dbReference>
<dbReference type="OrthoDB" id="433124at2759"/>
<reference evidence="10" key="1">
    <citation type="journal article" date="2006" name="Proc. Natl. Acad. Sci. U.S.A.">
        <title>Genome analysis of the smallest free-living eukaryote Ostreococcus tauri unveils many unique features.</title>
        <authorList>
            <person name="Derelle E."/>
            <person name="Ferraz C."/>
            <person name="Rombauts S."/>
            <person name="Rouze P."/>
            <person name="Worden A.Z."/>
            <person name="Robbens S."/>
            <person name="Partensky F."/>
            <person name="Degroeve S."/>
            <person name="Echeynie S."/>
            <person name="Cooke R."/>
            <person name="Saeys Y."/>
            <person name="Wuyts J."/>
            <person name="Jabbari K."/>
            <person name="Bowler C."/>
            <person name="Panaud O."/>
            <person name="Piegu B."/>
            <person name="Ball S.G."/>
            <person name="Ral J.-P."/>
            <person name="Bouget F.-Y."/>
            <person name="Piganeau G."/>
            <person name="De Baets B."/>
            <person name="Picard A."/>
            <person name="Delseny M."/>
            <person name="Demaille J."/>
            <person name="Van de Peer Y."/>
            <person name="Moreau H."/>
        </authorList>
    </citation>
    <scope>NUCLEOTIDE SEQUENCE [LARGE SCALE GENOMIC DNA]</scope>
    <source>
        <strain evidence="10">OTTH 0595 / CCAP 157/2 / RCC745</strain>
    </source>
</reference>
<dbReference type="Pfam" id="PF05241">
    <property type="entry name" value="EBP"/>
    <property type="match status" value="1"/>
</dbReference>
<organism evidence="9 10">
    <name type="scientific">Ostreococcus tauri</name>
    <name type="common">Marine green alga</name>
    <dbReference type="NCBI Taxonomy" id="70448"/>
    <lineage>
        <taxon>Eukaryota</taxon>
        <taxon>Viridiplantae</taxon>
        <taxon>Chlorophyta</taxon>
        <taxon>Mamiellophyceae</taxon>
        <taxon>Mamiellales</taxon>
        <taxon>Bathycoccaceae</taxon>
        <taxon>Ostreococcus</taxon>
    </lineage>
</organism>
<dbReference type="InParanoid" id="A0A090M4P7"/>
<keyword evidence="10" id="KW-1185">Reference proteome</keyword>
<sequence>MPITDVERVVFLAYFISHVPATALIDSQVVLPSRLVPKFAKSALAWHIRQNNDVLMSTQPRWLVSLVTCELVFQFPFFFYAISALRRRDEGARGWLIAYGAHTATTMAPILQFIHDSAKLTARERWSLMGIYAPYLIVPLWIAMRALGSGPLFASKTKTKGQ</sequence>
<comment type="caution">
    <text evidence="9">The sequence shown here is derived from an EMBL/GenBank/DDBJ whole genome shotgun (WGS) entry which is preliminary data.</text>
</comment>
<dbReference type="InterPro" id="IPR051987">
    <property type="entry name" value="Sigma-2_receptor-like"/>
</dbReference>
<dbReference type="RefSeq" id="XP_022839706.1">
    <property type="nucleotide sequence ID" value="XM_022983443.1"/>
</dbReference>
<dbReference type="STRING" id="70448.A0A090M4P7"/>
<comment type="subcellular location">
    <subcellularLocation>
        <location evidence="1">Endoplasmic reticulum membrane</location>
        <topology evidence="1">Multi-pass membrane protein</topology>
    </subcellularLocation>
</comment>
<keyword evidence="6 7" id="KW-0472">Membrane</keyword>
<evidence type="ECO:0000256" key="4">
    <source>
        <dbReference type="ARBA" id="ARBA00022824"/>
    </source>
</evidence>
<comment type="similarity">
    <text evidence="2">Belongs to the TMEM97/sigma-2 receptor family.</text>
</comment>
<keyword evidence="5 7" id="KW-1133">Transmembrane helix</keyword>
<dbReference type="Proteomes" id="UP000009170">
    <property type="component" value="Unassembled WGS sequence"/>
</dbReference>
<feature type="transmembrane region" description="Helical" evidence="7">
    <location>
        <begin position="62"/>
        <end position="82"/>
    </location>
</feature>
<dbReference type="InterPro" id="IPR033118">
    <property type="entry name" value="EXPERA"/>
</dbReference>
<gene>
    <name evidence="9" type="ORF">OT_ostta09g04070</name>
</gene>
<evidence type="ECO:0000256" key="1">
    <source>
        <dbReference type="ARBA" id="ARBA00004477"/>
    </source>
</evidence>
<feature type="transmembrane region" description="Helical" evidence="7">
    <location>
        <begin position="94"/>
        <end position="114"/>
    </location>
</feature>
<dbReference type="InterPro" id="IPR016964">
    <property type="entry name" value="Sigma2_recept"/>
</dbReference>
<evidence type="ECO:0000256" key="5">
    <source>
        <dbReference type="ARBA" id="ARBA00022989"/>
    </source>
</evidence>
<evidence type="ECO:0000259" key="8">
    <source>
        <dbReference type="PROSITE" id="PS51751"/>
    </source>
</evidence>
<dbReference type="PANTHER" id="PTHR31204">
    <property type="entry name" value="SIGMA INTRACELLULAR RECEPTOR 2"/>
    <property type="match status" value="1"/>
</dbReference>
<dbReference type="AlphaFoldDB" id="A0A090M4P7"/>
<reference evidence="9 10" key="2">
    <citation type="journal article" date="2014" name="BMC Genomics">
        <title>An improved genome of the model marine alga Ostreococcus tauri unfolds by assessing Illumina de novo assemblies.</title>
        <authorList>
            <person name="Blanc-Mathieu R."/>
            <person name="Verhelst B."/>
            <person name="Derelle E."/>
            <person name="Rombauts S."/>
            <person name="Bouget F.Y."/>
            <person name="Carre I."/>
            <person name="Chateau A."/>
            <person name="Eyre-Walker A."/>
            <person name="Grimsley N."/>
            <person name="Moreau H."/>
            <person name="Piegu B."/>
            <person name="Rivals E."/>
            <person name="Schackwitz W."/>
            <person name="Van de Peer Y."/>
            <person name="Piganeau G."/>
        </authorList>
    </citation>
    <scope>NUCLEOTIDE SEQUENCE [LARGE SCALE GENOMIC DNA]</scope>
    <source>
        <strain evidence="10">OTTH 0595 / CCAP 157/2 / RCC745</strain>
    </source>
</reference>
<evidence type="ECO:0000256" key="6">
    <source>
        <dbReference type="ARBA" id="ARBA00023136"/>
    </source>
</evidence>
<evidence type="ECO:0000256" key="2">
    <source>
        <dbReference type="ARBA" id="ARBA00009096"/>
    </source>
</evidence>
<evidence type="ECO:0000313" key="9">
    <source>
        <dbReference type="EMBL" id="CEF99210.1"/>
    </source>
</evidence>
<dbReference type="EMBL" id="CAID01000009">
    <property type="protein sequence ID" value="CEF99210.1"/>
    <property type="molecule type" value="Genomic_DNA"/>
</dbReference>
<proteinExistence type="inferred from homology"/>
<keyword evidence="3 7" id="KW-0812">Transmembrane</keyword>
<protein>
    <submittedName>
        <fullName evidence="9">Transmembrane protein 6/97</fullName>
    </submittedName>
</protein>
<accession>A0A090M4P7</accession>
<keyword evidence="4" id="KW-0256">Endoplasmic reticulum</keyword>
<name>A0A090M4P7_OSTTA</name>
<dbReference type="KEGG" id="ota:OT_ostta09g04070"/>
<evidence type="ECO:0000256" key="3">
    <source>
        <dbReference type="ARBA" id="ARBA00022692"/>
    </source>
</evidence>
<dbReference type="GO" id="GO:0005789">
    <property type="term" value="C:endoplasmic reticulum membrane"/>
    <property type="evidence" value="ECO:0007669"/>
    <property type="project" value="UniProtKB-SubCell"/>
</dbReference>
<feature type="domain" description="EXPERA" evidence="8">
    <location>
        <begin position="7"/>
        <end position="143"/>
    </location>
</feature>
<evidence type="ECO:0000256" key="7">
    <source>
        <dbReference type="PIRNR" id="PIRNR031032"/>
    </source>
</evidence>
<dbReference type="GeneID" id="34946160"/>
<evidence type="ECO:0000313" key="10">
    <source>
        <dbReference type="Proteomes" id="UP000009170"/>
    </source>
</evidence>
<feature type="transmembrane region" description="Helical" evidence="7">
    <location>
        <begin position="126"/>
        <end position="148"/>
    </location>
</feature>
<dbReference type="PANTHER" id="PTHR31204:SF1">
    <property type="entry name" value="SIGMA INTRACELLULAR RECEPTOR 2"/>
    <property type="match status" value="1"/>
</dbReference>